<sequence length="1035" mass="114753">MVIENPLQMYSDLELMKRRYRNGMGGGSNGNNIIEDSLSKEIELIMTRRERLEEEIVDKQRGASICRSGSAPPTVEGSLNAFDSLFSTRNNFDVVGGIYRNGNNGMNSHGNVISSSEEELRSHPAYHSYYYSHENHNPRLPPPSMSKEDWRIAQRVQAFGGIGDRRKEDLIRNYSSKSLFSLQPGSSAENGQTDLVRVKSRNFADQQQQQPSAEWLERETDGLIGLGLGEKRKSLANMIQEELGEPTLVSGHLSRPVSRNAFSDVDPMGTPDSEVTQLHSGLNSIDGIQSRSTTPGLVRVQGSGSSLSHTFASAVGSSIPRSTTPESHLAARAIGPGFPPVGGRGSLVDQNNVLDANTFNGLPSSTEDRASIAASLFGLSLSKTRLVDEVGHDLSQLKREFDVQPSFHIGMPNDRSQSLQKHLVKKTEAVTLPIPSIYKELANKNDNLTDASVSEMNSNAQSNFRKGTSASANVYKKGPYAGSASFDQAVRYQSTDMPDRSLPGHMPETYPINDGQDSVNHFDTGANFSISMGRSLDGNRNQVRSGPQVPIVDPLYVQCMQRASDHTAQAATSPQDPFSGRNYSHVDMIALHRAYLEALIAQPNPYGMPFLDKSSSLTHPYLRSPAFGHGMKHSRNLMARSIPSVVSGSPMLQNQRISSFPSMLRGTTGGSLGSWLSGDGEKVEESYGSSLLEEFKTNKARSFELSEIVDYVVEFSADQYGSRFIQTKLESATVEEKNKIFPKIIPHARNLMTDVFGNYVIQKFFEHGTESQRKELSDQLMGHVLPLSLQMYGCRVIQKALEVVDVDRQTCMVAELDGSIMKCVRDQNGNHVIQKCIECVPQDRIQFIISSFYGQVVSLSTHPYGCRVIQRVLEHCDDVKTQHIIMEEIMHSVCTLAQDQYGNYVVQHVLEHGKPHERSAIINKLSGLIVKMSQQKFASNVVEKCLTFAGPEERQVLVKEMLGSTEENKPLQVMMKDQFGNYVVQKVLETCDNHSRELILSRVRVHLNTLKRYTYGKHIVARVEKLVTAGGGNYY</sequence>
<dbReference type="Gramene" id="RZC70467">
    <property type="protein sequence ID" value="RZC70467"/>
    <property type="gene ID" value="C5167_033604"/>
</dbReference>
<dbReference type="Gene3D" id="1.25.10.10">
    <property type="entry name" value="Leucine-rich Repeat Variant"/>
    <property type="match status" value="1"/>
</dbReference>
<dbReference type="InterPro" id="IPR033133">
    <property type="entry name" value="PUM-HD"/>
</dbReference>
<evidence type="ECO:0000313" key="10">
    <source>
        <dbReference type="Proteomes" id="UP000316621"/>
    </source>
</evidence>
<evidence type="ECO:0000256" key="4">
    <source>
        <dbReference type="ARBA" id="ARBA00022845"/>
    </source>
</evidence>
<feature type="domain" description="PUM-HD" evidence="8">
    <location>
        <begin position="687"/>
        <end position="1027"/>
    </location>
</feature>
<dbReference type="EMBL" id="CM010721">
    <property type="protein sequence ID" value="RZC70467.1"/>
    <property type="molecule type" value="Genomic_DNA"/>
</dbReference>
<dbReference type="AlphaFoldDB" id="A0A4Y7KC87"/>
<evidence type="ECO:0000256" key="6">
    <source>
        <dbReference type="ARBA" id="ARBA00055193"/>
    </source>
</evidence>
<evidence type="ECO:0000256" key="1">
    <source>
        <dbReference type="ARBA" id="ARBA00004496"/>
    </source>
</evidence>
<keyword evidence="4" id="KW-0810">Translation regulation</keyword>
<keyword evidence="5" id="KW-0694">RNA-binding</keyword>
<dbReference type="GO" id="GO:0006417">
    <property type="term" value="P:regulation of translation"/>
    <property type="evidence" value="ECO:0007669"/>
    <property type="project" value="UniProtKB-KW"/>
</dbReference>
<comment type="subcellular location">
    <subcellularLocation>
        <location evidence="1">Cytoplasm</location>
    </subcellularLocation>
</comment>
<dbReference type="SMART" id="SM00025">
    <property type="entry name" value="Pumilio"/>
    <property type="match status" value="8"/>
</dbReference>
<gene>
    <name evidence="9" type="ORF">C5167_033604</name>
</gene>
<dbReference type="PANTHER" id="PTHR12537:SF12">
    <property type="entry name" value="MATERNAL PROTEIN PUMILIO"/>
    <property type="match status" value="1"/>
</dbReference>
<evidence type="ECO:0000313" key="9">
    <source>
        <dbReference type="EMBL" id="RZC70467.1"/>
    </source>
</evidence>
<dbReference type="Pfam" id="PF07990">
    <property type="entry name" value="NABP"/>
    <property type="match status" value="1"/>
</dbReference>
<feature type="repeat" description="Pumilio" evidence="7">
    <location>
        <begin position="815"/>
        <end position="850"/>
    </location>
</feature>
<protein>
    <recommendedName>
        <fullName evidence="8">PUM-HD domain-containing protein</fullName>
    </recommendedName>
</protein>
<dbReference type="OMA" id="NSMMRTS"/>
<dbReference type="CDD" id="cd07920">
    <property type="entry name" value="Pumilio"/>
    <property type="match status" value="1"/>
</dbReference>
<evidence type="ECO:0000256" key="7">
    <source>
        <dbReference type="PROSITE-ProRule" id="PRU00317"/>
    </source>
</evidence>
<dbReference type="FunFam" id="1.25.10.10:FF:000004">
    <property type="entry name" value="Pumilio homolog 1 isoform 2"/>
    <property type="match status" value="1"/>
</dbReference>
<keyword evidence="10" id="KW-1185">Reference proteome</keyword>
<dbReference type="InterPro" id="IPR033712">
    <property type="entry name" value="Pumilio_RNA-bd"/>
</dbReference>
<evidence type="ECO:0000256" key="3">
    <source>
        <dbReference type="ARBA" id="ARBA00022737"/>
    </source>
</evidence>
<dbReference type="GO" id="GO:0005737">
    <property type="term" value="C:cytoplasm"/>
    <property type="evidence" value="ECO:0007669"/>
    <property type="project" value="UniProtKB-SubCell"/>
</dbReference>
<feature type="repeat" description="Pumilio" evidence="7">
    <location>
        <begin position="924"/>
        <end position="959"/>
    </location>
</feature>
<accession>A0A4Y7KC87</accession>
<dbReference type="STRING" id="3469.A0A4Y7KC87"/>
<dbReference type="PANTHER" id="PTHR12537">
    <property type="entry name" value="RNA BINDING PROTEIN PUMILIO-RELATED"/>
    <property type="match status" value="1"/>
</dbReference>
<organism evidence="9 10">
    <name type="scientific">Papaver somniferum</name>
    <name type="common">Opium poppy</name>
    <dbReference type="NCBI Taxonomy" id="3469"/>
    <lineage>
        <taxon>Eukaryota</taxon>
        <taxon>Viridiplantae</taxon>
        <taxon>Streptophyta</taxon>
        <taxon>Embryophyta</taxon>
        <taxon>Tracheophyta</taxon>
        <taxon>Spermatophyta</taxon>
        <taxon>Magnoliopsida</taxon>
        <taxon>Ranunculales</taxon>
        <taxon>Papaveraceae</taxon>
        <taxon>Papaveroideae</taxon>
        <taxon>Papaver</taxon>
    </lineage>
</organism>
<dbReference type="PROSITE" id="PS50302">
    <property type="entry name" value="PUM"/>
    <property type="match status" value="8"/>
</dbReference>
<dbReference type="InterPro" id="IPR001313">
    <property type="entry name" value="Pumilio_RNA-bd_rpt"/>
</dbReference>
<feature type="repeat" description="Pumilio" evidence="7">
    <location>
        <begin position="743"/>
        <end position="778"/>
    </location>
</feature>
<dbReference type="PROSITE" id="PS50303">
    <property type="entry name" value="PUM_HD"/>
    <property type="match status" value="1"/>
</dbReference>
<dbReference type="Pfam" id="PF00806">
    <property type="entry name" value="PUF"/>
    <property type="match status" value="8"/>
</dbReference>
<dbReference type="InterPro" id="IPR016024">
    <property type="entry name" value="ARM-type_fold"/>
</dbReference>
<dbReference type="InterPro" id="IPR012940">
    <property type="entry name" value="NABP"/>
</dbReference>
<feature type="repeat" description="Pumilio" evidence="7">
    <location>
        <begin position="851"/>
        <end position="887"/>
    </location>
</feature>
<keyword evidence="2" id="KW-0963">Cytoplasm</keyword>
<comment type="function">
    <text evidence="6">Sequence-specific RNA-binding protein that regulates translation and mRNA stability by binding the 3'-UTR of target mRNAs. Binds the APUM-binding elements (APBEs) in the 3'-UTR mRNA sequence of CLV1, PNH, WUS and FAS2.</text>
</comment>
<reference evidence="9 10" key="1">
    <citation type="journal article" date="2018" name="Science">
        <title>The opium poppy genome and morphinan production.</title>
        <authorList>
            <person name="Guo L."/>
            <person name="Winzer T."/>
            <person name="Yang X."/>
            <person name="Li Y."/>
            <person name="Ning Z."/>
            <person name="He Z."/>
            <person name="Teodor R."/>
            <person name="Lu Y."/>
            <person name="Bowser T.A."/>
            <person name="Graham I.A."/>
            <person name="Ye K."/>
        </authorList>
    </citation>
    <scope>NUCLEOTIDE SEQUENCE [LARGE SCALE GENOMIC DNA]</scope>
    <source>
        <strain evidence="10">cv. HN1</strain>
        <tissue evidence="9">Leaves</tissue>
    </source>
</reference>
<evidence type="ECO:0000256" key="2">
    <source>
        <dbReference type="ARBA" id="ARBA00022490"/>
    </source>
</evidence>
<keyword evidence="3" id="KW-0677">Repeat</keyword>
<evidence type="ECO:0000256" key="5">
    <source>
        <dbReference type="ARBA" id="ARBA00022884"/>
    </source>
</evidence>
<dbReference type="GO" id="GO:0003729">
    <property type="term" value="F:mRNA binding"/>
    <property type="evidence" value="ECO:0007669"/>
    <property type="project" value="TreeGrafter"/>
</dbReference>
<feature type="repeat" description="Pumilio" evidence="7">
    <location>
        <begin position="707"/>
        <end position="742"/>
    </location>
</feature>
<feature type="repeat" description="Pumilio" evidence="7">
    <location>
        <begin position="960"/>
        <end position="1001"/>
    </location>
</feature>
<name>A0A4Y7KC87_PAPSO</name>
<proteinExistence type="predicted"/>
<evidence type="ECO:0000259" key="8">
    <source>
        <dbReference type="PROSITE" id="PS50303"/>
    </source>
</evidence>
<dbReference type="Proteomes" id="UP000316621">
    <property type="component" value="Chromosome 7"/>
</dbReference>
<feature type="repeat" description="Pumilio" evidence="7">
    <location>
        <begin position="888"/>
        <end position="923"/>
    </location>
</feature>
<dbReference type="InterPro" id="IPR011989">
    <property type="entry name" value="ARM-like"/>
</dbReference>
<dbReference type="SUPFAM" id="SSF48371">
    <property type="entry name" value="ARM repeat"/>
    <property type="match status" value="1"/>
</dbReference>
<feature type="repeat" description="Pumilio" evidence="7">
    <location>
        <begin position="779"/>
        <end position="814"/>
    </location>
</feature>